<sequence>MAFLTIQVLNDLKIKNKNDSPRQLMCSILLDGMGIKEACVLDVPQAFQGNFFEICKLFVWPQGRPPPDQQSFHLVVQGFEFRVAGAKTTVLSSKSIKVVLSGLECLQIGFGVLGSLRTLSFGVSPPAFITTGNAPLTSLIGLSSAEFGIRSPLRPPALGSTGLSFGTGGPLTRSITGP</sequence>
<gene>
    <name evidence="1" type="ORF">HPB50_006050</name>
</gene>
<dbReference type="Proteomes" id="UP000821845">
    <property type="component" value="Chromosome 4"/>
</dbReference>
<evidence type="ECO:0000313" key="2">
    <source>
        <dbReference type="Proteomes" id="UP000821845"/>
    </source>
</evidence>
<dbReference type="EMBL" id="CM023484">
    <property type="protein sequence ID" value="KAH6932449.1"/>
    <property type="molecule type" value="Genomic_DNA"/>
</dbReference>
<proteinExistence type="predicted"/>
<keyword evidence="2" id="KW-1185">Reference proteome</keyword>
<evidence type="ECO:0000313" key="1">
    <source>
        <dbReference type="EMBL" id="KAH6932449.1"/>
    </source>
</evidence>
<name>A0ACB7SFA0_HYAAI</name>
<organism evidence="1 2">
    <name type="scientific">Hyalomma asiaticum</name>
    <name type="common">Tick</name>
    <dbReference type="NCBI Taxonomy" id="266040"/>
    <lineage>
        <taxon>Eukaryota</taxon>
        <taxon>Metazoa</taxon>
        <taxon>Ecdysozoa</taxon>
        <taxon>Arthropoda</taxon>
        <taxon>Chelicerata</taxon>
        <taxon>Arachnida</taxon>
        <taxon>Acari</taxon>
        <taxon>Parasitiformes</taxon>
        <taxon>Ixodida</taxon>
        <taxon>Ixodoidea</taxon>
        <taxon>Ixodidae</taxon>
        <taxon>Hyalomminae</taxon>
        <taxon>Hyalomma</taxon>
    </lineage>
</organism>
<protein>
    <submittedName>
        <fullName evidence="1">Uncharacterized protein</fullName>
    </submittedName>
</protein>
<comment type="caution">
    <text evidence="1">The sequence shown here is derived from an EMBL/GenBank/DDBJ whole genome shotgun (WGS) entry which is preliminary data.</text>
</comment>
<accession>A0ACB7SFA0</accession>
<reference evidence="1" key="1">
    <citation type="submission" date="2020-05" db="EMBL/GenBank/DDBJ databases">
        <title>Large-scale comparative analyses of tick genomes elucidate their genetic diversity and vector capacities.</title>
        <authorList>
            <person name="Jia N."/>
            <person name="Wang J."/>
            <person name="Shi W."/>
            <person name="Du L."/>
            <person name="Sun Y."/>
            <person name="Zhan W."/>
            <person name="Jiang J."/>
            <person name="Wang Q."/>
            <person name="Zhang B."/>
            <person name="Ji P."/>
            <person name="Sakyi L.B."/>
            <person name="Cui X."/>
            <person name="Yuan T."/>
            <person name="Jiang B."/>
            <person name="Yang W."/>
            <person name="Lam T.T.-Y."/>
            <person name="Chang Q."/>
            <person name="Ding S."/>
            <person name="Wang X."/>
            <person name="Zhu J."/>
            <person name="Ruan X."/>
            <person name="Zhao L."/>
            <person name="Wei J."/>
            <person name="Que T."/>
            <person name="Du C."/>
            <person name="Cheng J."/>
            <person name="Dai P."/>
            <person name="Han X."/>
            <person name="Huang E."/>
            <person name="Gao Y."/>
            <person name="Liu J."/>
            <person name="Shao H."/>
            <person name="Ye R."/>
            <person name="Li L."/>
            <person name="Wei W."/>
            <person name="Wang X."/>
            <person name="Wang C."/>
            <person name="Yang T."/>
            <person name="Huo Q."/>
            <person name="Li W."/>
            <person name="Guo W."/>
            <person name="Chen H."/>
            <person name="Zhou L."/>
            <person name="Ni X."/>
            <person name="Tian J."/>
            <person name="Zhou Y."/>
            <person name="Sheng Y."/>
            <person name="Liu T."/>
            <person name="Pan Y."/>
            <person name="Xia L."/>
            <person name="Li J."/>
            <person name="Zhao F."/>
            <person name="Cao W."/>
        </authorList>
    </citation>
    <scope>NUCLEOTIDE SEQUENCE</scope>
    <source>
        <strain evidence="1">Hyas-2018</strain>
    </source>
</reference>